<feature type="compositionally biased region" description="Basic and acidic residues" evidence="1">
    <location>
        <begin position="57"/>
        <end position="70"/>
    </location>
</feature>
<organism evidence="2 3">
    <name type="scientific">Pleuronectes platessa</name>
    <name type="common">European plaice</name>
    <dbReference type="NCBI Taxonomy" id="8262"/>
    <lineage>
        <taxon>Eukaryota</taxon>
        <taxon>Metazoa</taxon>
        <taxon>Chordata</taxon>
        <taxon>Craniata</taxon>
        <taxon>Vertebrata</taxon>
        <taxon>Euteleostomi</taxon>
        <taxon>Actinopterygii</taxon>
        <taxon>Neopterygii</taxon>
        <taxon>Teleostei</taxon>
        <taxon>Neoteleostei</taxon>
        <taxon>Acanthomorphata</taxon>
        <taxon>Carangaria</taxon>
        <taxon>Pleuronectiformes</taxon>
        <taxon>Pleuronectoidei</taxon>
        <taxon>Pleuronectidae</taxon>
        <taxon>Pleuronectes</taxon>
    </lineage>
</organism>
<feature type="compositionally biased region" description="Polar residues" evidence="1">
    <location>
        <begin position="71"/>
        <end position="95"/>
    </location>
</feature>
<evidence type="ECO:0000313" key="3">
    <source>
        <dbReference type="Proteomes" id="UP001153269"/>
    </source>
</evidence>
<dbReference type="EMBL" id="CADEAL010000828">
    <property type="protein sequence ID" value="CAB1425722.1"/>
    <property type="molecule type" value="Genomic_DNA"/>
</dbReference>
<feature type="region of interest" description="Disordered" evidence="1">
    <location>
        <begin position="57"/>
        <end position="99"/>
    </location>
</feature>
<name>A0A9N7U7T0_PLEPL</name>
<keyword evidence="3" id="KW-1185">Reference proteome</keyword>
<comment type="caution">
    <text evidence="2">The sequence shown here is derived from an EMBL/GenBank/DDBJ whole genome shotgun (WGS) entry which is preliminary data.</text>
</comment>
<evidence type="ECO:0000313" key="2">
    <source>
        <dbReference type="EMBL" id="CAB1425722.1"/>
    </source>
</evidence>
<protein>
    <submittedName>
        <fullName evidence="2">Uncharacterized protein</fullName>
    </submittedName>
</protein>
<dbReference type="Proteomes" id="UP001153269">
    <property type="component" value="Unassembled WGS sequence"/>
</dbReference>
<accession>A0A9N7U7T0</accession>
<sequence>MSRRRRRLSVSLRWTEDRFTAQVRDEEAAVERDRGHRGDCCSSMSLLWFLTSDQSRSEASGRSHRDRSAETSDSVPASSLLSPTSEDSQWNTNNSRDFKDKSIQEGAVGRSQPLSANGNQLGSAQTPLFGHTAPCTSCQSSQSVPMTPLLILGYRPHLSEPPPERIQELCGGSDQGCDIRALHHTWPGCSMPGNGPGGGSNCRVLCSPLAMLDVLGEECDGRRPGPQQETLMVVNSDAVRLGEEEEEEEEKKKKKKKQTHRWTHFGLKESLCILTDVTPFIIRLHATQLRSAAFLAVTQLPVLTVQMSWDPVFVLSGPRSSDPELGLSTRTTQIRPGLLNPAHPSLPVHSAPGGRRFLCGFIGSDKNRCLLVRELRRPRGLWEGIEAASQGLSPLDPAAQSQRQPVIKGLIHPNDPEDVWITKSEAGASFASWWLAAPPSLHVPLKPRVKPGGKSSAAAPTCVYSAADHVSTLRPKPKPHGTCESVQETEEIIIKKLPLHLPERFSSEEVRSYAHTQTPSSTLSS</sequence>
<gene>
    <name evidence="2" type="ORF">PLEPLA_LOCUS13655</name>
</gene>
<proteinExistence type="predicted"/>
<dbReference type="AlphaFoldDB" id="A0A9N7U7T0"/>
<reference evidence="2" key="1">
    <citation type="submission" date="2020-03" db="EMBL/GenBank/DDBJ databases">
        <authorList>
            <person name="Weist P."/>
        </authorList>
    </citation>
    <scope>NUCLEOTIDE SEQUENCE</scope>
</reference>
<evidence type="ECO:0000256" key="1">
    <source>
        <dbReference type="SAM" id="MobiDB-lite"/>
    </source>
</evidence>